<evidence type="ECO:0000313" key="2">
    <source>
        <dbReference type="Proteomes" id="UP000199167"/>
    </source>
</evidence>
<proteinExistence type="predicted"/>
<gene>
    <name evidence="1" type="ORF">SAMN04488515_0421</name>
</gene>
<evidence type="ECO:0008006" key="3">
    <source>
        <dbReference type="Google" id="ProtNLM"/>
    </source>
</evidence>
<accession>A0A1I0N6F1</accession>
<dbReference type="Proteomes" id="UP000199167">
    <property type="component" value="Unassembled WGS sequence"/>
</dbReference>
<keyword evidence="2" id="KW-1185">Reference proteome</keyword>
<dbReference type="AlphaFoldDB" id="A0A1I0N6F1"/>
<evidence type="ECO:0000313" key="1">
    <source>
        <dbReference type="EMBL" id="SEV96233.1"/>
    </source>
</evidence>
<protein>
    <recommendedName>
        <fullName evidence="3">Entericidin EcnA/B family protein</fullName>
    </recommendedName>
</protein>
<dbReference type="EMBL" id="FOIZ01000001">
    <property type="protein sequence ID" value="SEV96233.1"/>
    <property type="molecule type" value="Genomic_DNA"/>
</dbReference>
<organism evidence="1 2">
    <name type="scientific">Cognatiyoonia koreensis</name>
    <dbReference type="NCBI Taxonomy" id="364200"/>
    <lineage>
        <taxon>Bacteria</taxon>
        <taxon>Pseudomonadati</taxon>
        <taxon>Pseudomonadota</taxon>
        <taxon>Alphaproteobacteria</taxon>
        <taxon>Rhodobacterales</taxon>
        <taxon>Paracoccaceae</taxon>
        <taxon>Cognatiyoonia</taxon>
    </lineage>
</organism>
<dbReference type="PROSITE" id="PS51257">
    <property type="entry name" value="PROKAR_LIPOPROTEIN"/>
    <property type="match status" value="1"/>
</dbReference>
<sequence>MHNRPKNKGTGTMRILLLITAITTLTACETVKGVGRDITIAAETVERL</sequence>
<reference evidence="1 2" key="1">
    <citation type="submission" date="2016-10" db="EMBL/GenBank/DDBJ databases">
        <authorList>
            <person name="de Groot N.N."/>
        </authorList>
    </citation>
    <scope>NUCLEOTIDE SEQUENCE [LARGE SCALE GENOMIC DNA]</scope>
    <source>
        <strain evidence="1 2">DSM 17925</strain>
    </source>
</reference>
<name>A0A1I0N6F1_9RHOB</name>